<dbReference type="AlphaFoldDB" id="A0A398E100"/>
<evidence type="ECO:0000259" key="1">
    <source>
        <dbReference type="Pfam" id="PF07739"/>
    </source>
</evidence>
<name>A0A398E100_9BACT</name>
<gene>
    <name evidence="2" type="ORF">SMC1_07260</name>
</gene>
<accession>A0A398E100</accession>
<dbReference type="Gene3D" id="1.10.490.50">
    <property type="entry name" value="Antibiotic binding domain of TipA-like multidrug resistance regulators"/>
    <property type="match status" value="1"/>
</dbReference>
<dbReference type="EMBL" id="QXIY01000032">
    <property type="protein sequence ID" value="RIE16321.1"/>
    <property type="molecule type" value="Genomic_DNA"/>
</dbReference>
<dbReference type="InterPro" id="IPR036244">
    <property type="entry name" value="TipA-like_antibiotic-bd"/>
</dbReference>
<comment type="caution">
    <text evidence="2">The sequence shown here is derived from an EMBL/GenBank/DDBJ whole genome shotgun (WGS) entry which is preliminary data.</text>
</comment>
<protein>
    <recommendedName>
        <fullName evidence="1">TipAS antibiotic-recognition domain-containing protein</fullName>
    </recommendedName>
</protein>
<dbReference type="Proteomes" id="UP000266113">
    <property type="component" value="Unassembled WGS sequence"/>
</dbReference>
<evidence type="ECO:0000313" key="3">
    <source>
        <dbReference type="Proteomes" id="UP000266113"/>
    </source>
</evidence>
<dbReference type="OrthoDB" id="9814833at2"/>
<sequence>MTYMIGKVTHMAHVGDSRFSATYDKVWPGLATFFRDAMKVYCTANGA</sequence>
<reference evidence="2 3" key="1">
    <citation type="submission" date="2018-09" db="EMBL/GenBank/DDBJ databases">
        <title>Discovery and Ecogenomic Context for Candidatus Cryosericales, a Global Caldiserica Order Active in Thawing Permafrost.</title>
        <authorList>
            <person name="Martinez M.A."/>
            <person name="Woodcroft B.J."/>
            <person name="Ignacio Espinoza J.C."/>
            <person name="Zayed A."/>
            <person name="Singleton C.M."/>
            <person name="Boyd J."/>
            <person name="Li Y.-F."/>
            <person name="Purvine S."/>
            <person name="Maughan H."/>
            <person name="Hodgkins S.B."/>
            <person name="Anderson D."/>
            <person name="Sederholm M."/>
            <person name="Temperton B."/>
            <person name="Saleska S.R."/>
            <person name="Tyson G.W."/>
            <person name="Rich V.I."/>
        </authorList>
    </citation>
    <scope>NUCLEOTIDE SEQUENCE [LARGE SCALE GENOMIC DNA]</scope>
    <source>
        <strain evidence="2 3">SMC1</strain>
    </source>
</reference>
<organism evidence="2 3">
    <name type="scientific">Candidatus Cryosericum septentrionale</name>
    <dbReference type="NCBI Taxonomy" id="2290913"/>
    <lineage>
        <taxon>Bacteria</taxon>
        <taxon>Pseudomonadati</taxon>
        <taxon>Caldisericota/Cryosericota group</taxon>
        <taxon>Candidatus Cryosericota</taxon>
        <taxon>Candidatus Cryosericia</taxon>
        <taxon>Candidatus Cryosericales</taxon>
        <taxon>Candidatus Cryosericaceae</taxon>
        <taxon>Candidatus Cryosericum</taxon>
    </lineage>
</organism>
<dbReference type="Pfam" id="PF07739">
    <property type="entry name" value="TipAS"/>
    <property type="match status" value="1"/>
</dbReference>
<keyword evidence="3" id="KW-1185">Reference proteome</keyword>
<proteinExistence type="predicted"/>
<evidence type="ECO:0000313" key="2">
    <source>
        <dbReference type="EMBL" id="RIE16321.1"/>
    </source>
</evidence>
<dbReference type="SUPFAM" id="SSF89082">
    <property type="entry name" value="Antibiotic binding domain of TipA-like multidrug resistance regulators"/>
    <property type="match status" value="1"/>
</dbReference>
<dbReference type="RefSeq" id="WP_119086116.1">
    <property type="nucleotide sequence ID" value="NZ_QXIY01000032.1"/>
</dbReference>
<dbReference type="InterPro" id="IPR012925">
    <property type="entry name" value="TipAS_dom"/>
</dbReference>
<feature type="domain" description="TipAS antibiotic-recognition" evidence="1">
    <location>
        <begin position="12"/>
        <end position="41"/>
    </location>
</feature>